<accession>A0ABW1RX62</accession>
<dbReference type="Gene3D" id="2.40.370.10">
    <property type="entry name" value="AttH-like domain"/>
    <property type="match status" value="1"/>
</dbReference>
<sequence>MAQSRLMAGLEDYQRLGLKSGEVELWEDGKRDDDRRGVVEWWYFDVILDDGSKIAAVYSTKIQPFMFMKGTHPCIKFDLTTPDGRQISKRITKFPNNEISFSEEKCDVRWGDNYFEGDLKTYNIKVAPVDGFGFDVQLKSESSPWRGETGHIGFEANDEKYFTWLCVVPRGKVTGTVMIDGQVHEVTGVGYHDHQWGNTTQFDFLNHWFWSRQSTSKHTLTVFDFVMNEHYEYKRIPLVFLQDINGKLLFDSTDNVECEVHEEFMQKESVHEFPKVTHYLFRSGEKTIEYTVKVKQELDARYIYKMTPFFLRWIFKGTKPKYGRYLAEGTINYIDGDRSFIETSDLIYEFAYVGENYREHMTKPLVKGK</sequence>
<dbReference type="InterPro" id="IPR023374">
    <property type="entry name" value="AttH-like_dom_sf"/>
</dbReference>
<dbReference type="Pfam" id="PF07143">
    <property type="entry name" value="CrtC"/>
    <property type="match status" value="1"/>
</dbReference>
<dbReference type="SUPFAM" id="SSF159245">
    <property type="entry name" value="AttH-like"/>
    <property type="match status" value="1"/>
</dbReference>
<protein>
    <submittedName>
        <fullName evidence="2">Lipocalin-like domain-containing protein</fullName>
    </submittedName>
</protein>
<evidence type="ECO:0000313" key="3">
    <source>
        <dbReference type="Proteomes" id="UP001596282"/>
    </source>
</evidence>
<name>A0ABW1RX62_9LACO</name>
<reference evidence="3" key="1">
    <citation type="journal article" date="2019" name="Int. J. Syst. Evol. Microbiol.">
        <title>The Global Catalogue of Microorganisms (GCM) 10K type strain sequencing project: providing services to taxonomists for standard genome sequencing and annotation.</title>
        <authorList>
            <consortium name="The Broad Institute Genomics Platform"/>
            <consortium name="The Broad Institute Genome Sequencing Center for Infectious Disease"/>
            <person name="Wu L."/>
            <person name="Ma J."/>
        </authorList>
    </citation>
    <scope>NUCLEOTIDE SEQUENCE [LARGE SCALE GENOMIC DNA]</scope>
    <source>
        <strain evidence="3">CCM 8933</strain>
    </source>
</reference>
<evidence type="ECO:0000313" key="2">
    <source>
        <dbReference type="EMBL" id="MFC6179971.1"/>
    </source>
</evidence>
<organism evidence="2 3">
    <name type="scientific">Lactiplantibacillus daowaiensis</name>
    <dbReference type="NCBI Taxonomy" id="2559918"/>
    <lineage>
        <taxon>Bacteria</taxon>
        <taxon>Bacillati</taxon>
        <taxon>Bacillota</taxon>
        <taxon>Bacilli</taxon>
        <taxon>Lactobacillales</taxon>
        <taxon>Lactobacillaceae</taxon>
        <taxon>Lactiplantibacillus</taxon>
    </lineage>
</organism>
<feature type="domain" description="AttH" evidence="1">
    <location>
        <begin position="39"/>
        <end position="198"/>
    </location>
</feature>
<dbReference type="Proteomes" id="UP001596282">
    <property type="component" value="Unassembled WGS sequence"/>
</dbReference>
<evidence type="ECO:0000259" key="1">
    <source>
        <dbReference type="Pfam" id="PF07143"/>
    </source>
</evidence>
<dbReference type="EMBL" id="JBHSSC010000005">
    <property type="protein sequence ID" value="MFC6179971.1"/>
    <property type="molecule type" value="Genomic_DNA"/>
</dbReference>
<proteinExistence type="predicted"/>
<keyword evidence="3" id="KW-1185">Reference proteome</keyword>
<gene>
    <name evidence="2" type="ORF">ACFP5Y_01760</name>
</gene>
<comment type="caution">
    <text evidence="2">The sequence shown here is derived from an EMBL/GenBank/DDBJ whole genome shotgun (WGS) entry which is preliminary data.</text>
</comment>
<dbReference type="RefSeq" id="WP_137628145.1">
    <property type="nucleotide sequence ID" value="NZ_BJDJ01000006.1"/>
</dbReference>
<dbReference type="InterPro" id="IPR010791">
    <property type="entry name" value="AttH_dom"/>
</dbReference>